<keyword evidence="9" id="KW-1185">Reference proteome</keyword>
<evidence type="ECO:0000259" key="6">
    <source>
        <dbReference type="Pfam" id="PF00501"/>
    </source>
</evidence>
<comment type="caution">
    <text evidence="8">The sequence shown here is derived from an EMBL/GenBank/DDBJ whole genome shotgun (WGS) entry which is preliminary data.</text>
</comment>
<evidence type="ECO:0008006" key="10">
    <source>
        <dbReference type="Google" id="ProtNLM"/>
    </source>
</evidence>
<dbReference type="EMBL" id="JANBOH010000086">
    <property type="protein sequence ID" value="KAJ1645854.1"/>
    <property type="molecule type" value="Genomic_DNA"/>
</dbReference>
<dbReference type="PROSITE" id="PS00455">
    <property type="entry name" value="AMP_BINDING"/>
    <property type="match status" value="1"/>
</dbReference>
<feature type="region of interest" description="Disordered" evidence="5">
    <location>
        <begin position="1"/>
        <end position="27"/>
    </location>
</feature>
<feature type="domain" description="Acetyl-coenzyme A synthetase N-terminal" evidence="7">
    <location>
        <begin position="52"/>
        <end position="110"/>
    </location>
</feature>
<dbReference type="Pfam" id="PF16177">
    <property type="entry name" value="ACAS_N"/>
    <property type="match status" value="1"/>
</dbReference>
<feature type="domain" description="AMP-dependent synthetase/ligase" evidence="6">
    <location>
        <begin position="112"/>
        <end position="448"/>
    </location>
</feature>
<evidence type="ECO:0000256" key="2">
    <source>
        <dbReference type="ARBA" id="ARBA00022598"/>
    </source>
</evidence>
<evidence type="ECO:0000256" key="4">
    <source>
        <dbReference type="ARBA" id="ARBA00022840"/>
    </source>
</evidence>
<evidence type="ECO:0000256" key="5">
    <source>
        <dbReference type="SAM" id="MobiDB-lite"/>
    </source>
</evidence>
<evidence type="ECO:0000256" key="1">
    <source>
        <dbReference type="ARBA" id="ARBA00006432"/>
    </source>
</evidence>
<gene>
    <name evidence="8" type="ORF">LPJ64_002609</name>
</gene>
<dbReference type="InterPro" id="IPR000873">
    <property type="entry name" value="AMP-dep_synth/lig_dom"/>
</dbReference>
<evidence type="ECO:0000313" key="8">
    <source>
        <dbReference type="EMBL" id="KAJ1645854.1"/>
    </source>
</evidence>
<dbReference type="InterPro" id="IPR005914">
    <property type="entry name" value="Acac_CoA_synth"/>
</dbReference>
<reference evidence="8" key="1">
    <citation type="submission" date="2022-07" db="EMBL/GenBank/DDBJ databases">
        <title>Phylogenomic reconstructions and comparative analyses of Kickxellomycotina fungi.</title>
        <authorList>
            <person name="Reynolds N.K."/>
            <person name="Stajich J.E."/>
            <person name="Barry K."/>
            <person name="Grigoriev I.V."/>
            <person name="Crous P."/>
            <person name="Smith M.E."/>
        </authorList>
    </citation>
    <scope>NUCLEOTIDE SEQUENCE</scope>
    <source>
        <strain evidence="8">NBRC 105413</strain>
    </source>
</reference>
<dbReference type="Proteomes" id="UP001145021">
    <property type="component" value="Unassembled WGS sequence"/>
</dbReference>
<dbReference type="InterPro" id="IPR020845">
    <property type="entry name" value="AMP-binding_CS"/>
</dbReference>
<dbReference type="PANTHER" id="PTHR42921:SF1">
    <property type="entry name" value="ACETOACETYL-COA SYNTHETASE"/>
    <property type="match status" value="1"/>
</dbReference>
<keyword evidence="4" id="KW-0067">ATP-binding</keyword>
<proteinExistence type="inferred from homology"/>
<dbReference type="GO" id="GO:0006629">
    <property type="term" value="P:lipid metabolic process"/>
    <property type="evidence" value="ECO:0007669"/>
    <property type="project" value="InterPro"/>
</dbReference>
<comment type="similarity">
    <text evidence="1">Belongs to the ATP-dependent AMP-binding enzyme family.</text>
</comment>
<dbReference type="NCBIfam" id="TIGR01217">
    <property type="entry name" value="ac_ac_CoA_syn"/>
    <property type="match status" value="1"/>
</dbReference>
<protein>
    <recommendedName>
        <fullName evidence="10">Acetoacetyl-CoA synthetase</fullName>
    </recommendedName>
</protein>
<dbReference type="InterPro" id="IPR032387">
    <property type="entry name" value="ACAS_N"/>
</dbReference>
<dbReference type="GO" id="GO:0005524">
    <property type="term" value="F:ATP binding"/>
    <property type="evidence" value="ECO:0007669"/>
    <property type="project" value="UniProtKB-KW"/>
</dbReference>
<keyword evidence="2" id="KW-0436">Ligase</keyword>
<accession>A0A9W7XJC2</accession>
<dbReference type="GO" id="GO:0030729">
    <property type="term" value="F:acetoacetate-CoA ligase activity"/>
    <property type="evidence" value="ECO:0007669"/>
    <property type="project" value="InterPro"/>
</dbReference>
<name>A0A9W7XJC2_9FUNG</name>
<dbReference type="Pfam" id="PF00501">
    <property type="entry name" value="AMP-binding"/>
    <property type="match status" value="1"/>
</dbReference>
<dbReference type="NCBIfam" id="NF002937">
    <property type="entry name" value="PRK03584.1"/>
    <property type="match status" value="1"/>
</dbReference>
<dbReference type="InterPro" id="IPR045851">
    <property type="entry name" value="AMP-bd_C_sf"/>
</dbReference>
<evidence type="ECO:0000256" key="3">
    <source>
        <dbReference type="ARBA" id="ARBA00022741"/>
    </source>
</evidence>
<organism evidence="8 9">
    <name type="scientific">Coemansia asiatica</name>
    <dbReference type="NCBI Taxonomy" id="1052880"/>
    <lineage>
        <taxon>Eukaryota</taxon>
        <taxon>Fungi</taxon>
        <taxon>Fungi incertae sedis</taxon>
        <taxon>Zoopagomycota</taxon>
        <taxon>Kickxellomycotina</taxon>
        <taxon>Kickxellomycetes</taxon>
        <taxon>Kickxellales</taxon>
        <taxon>Kickxellaceae</taxon>
        <taxon>Coemansia</taxon>
    </lineage>
</organism>
<dbReference type="SUPFAM" id="SSF56801">
    <property type="entry name" value="Acetyl-CoA synthetase-like"/>
    <property type="match status" value="1"/>
</dbReference>
<dbReference type="Gene3D" id="3.40.50.12780">
    <property type="entry name" value="N-terminal domain of ligase-like"/>
    <property type="match status" value="1"/>
</dbReference>
<dbReference type="AlphaFoldDB" id="A0A9W7XJC2"/>
<keyword evidence="3" id="KW-0547">Nucleotide-binding</keyword>
<dbReference type="PANTHER" id="PTHR42921">
    <property type="entry name" value="ACETOACETYL-COA SYNTHETASE"/>
    <property type="match status" value="1"/>
</dbReference>
<dbReference type="InterPro" id="IPR042099">
    <property type="entry name" value="ANL_N_sf"/>
</dbReference>
<dbReference type="Gene3D" id="3.30.300.30">
    <property type="match status" value="1"/>
</dbReference>
<sequence length="692" mass="76909">MTKTQQQDDADSVSGVSSIRQPLWTPKDPNSTNTFRFMNYVNSKRSLSLKTYDELYSWSVTDIESFWADVWEYTGTVFSQPYVDVMEKEKLMDEIPKWFTGARLNYAENVFAANNDPQRTAIYSVGEGRSLKNLSFSQLQEQVRLCASAMRKAGLAVGDRVAGYVPNVTEAVVAFLAAASIGAVWSSTSTDFGSTAVLDRFIQIEPKLLFSTDATGYNGKVHSHTAKLAAVAQELPTVQKVIVIPFGPDLESDLSDIAHNACSWSDFINSADSDYVLEFEQLPFEHPLFILFSSGTTGKPKCLVHSAGGLLLQHRKEHQITQDLGKDDIMLYYTTTGWMMWNWLVGALTVGTAIVLYEGSPFKPEISTLWQLVDSLGITAFGTSAKYIQSLEDMGYRPKEHHRLDTLMAIYSTASPLKPNSFDFVYQHIKADVCLSSITGGTDICSLFCGANTSLPVYRGEVQTRALGMAIECWIENSMSVLGQSGDMVCVKPFPCMPVFFWGDQGNKRYHAAYFGYYPHVWYHGDYMIIDQITGGVHMLGRSDGTLNPAGVRFGSAELYNIVDTYPEIADSLVVGQHQGVDERVLMFLEMADGYELSTDIVKRISTHIRSQLSPRHVPALILPVTGGIPYTVNGKKVEIAVKKLVSDLYRVSQELGVEKALESVKADEKTTSTLANPESLEQFYYMPELLK</sequence>
<evidence type="ECO:0000259" key="7">
    <source>
        <dbReference type="Pfam" id="PF16177"/>
    </source>
</evidence>
<evidence type="ECO:0000313" key="9">
    <source>
        <dbReference type="Proteomes" id="UP001145021"/>
    </source>
</evidence>